<organism evidence="32 33">
    <name type="scientific">Schistosoma japonicum</name>
    <name type="common">Blood fluke</name>
    <dbReference type="NCBI Taxonomy" id="6182"/>
    <lineage>
        <taxon>Eukaryota</taxon>
        <taxon>Metazoa</taxon>
        <taxon>Spiralia</taxon>
        <taxon>Lophotrochozoa</taxon>
        <taxon>Platyhelminthes</taxon>
        <taxon>Trematoda</taxon>
        <taxon>Digenea</taxon>
        <taxon>Strigeidida</taxon>
        <taxon>Schistosomatoidea</taxon>
        <taxon>Schistosomatidae</taxon>
        <taxon>Schistosoma</taxon>
    </lineage>
</organism>
<comment type="similarity">
    <text evidence="5">Belongs to the protein kinase superfamily. AGC Ser/Thr protein kinase family. S6 kinase subfamily.</text>
</comment>
<dbReference type="Gene3D" id="3.30.40.10">
    <property type="entry name" value="Zinc/RING finger domain, C3HC4 (zinc finger)"/>
    <property type="match status" value="1"/>
</dbReference>
<dbReference type="PANTHER" id="PTHR23163:SF0">
    <property type="entry name" value="E3 UBIQUITIN-PROTEIN LIGASE BRE1"/>
    <property type="match status" value="1"/>
</dbReference>
<dbReference type="GO" id="GO:0005524">
    <property type="term" value="F:ATP binding"/>
    <property type="evidence" value="ECO:0007669"/>
    <property type="project" value="UniProtKB-UniRule"/>
</dbReference>
<dbReference type="SMART" id="SM00184">
    <property type="entry name" value="RING"/>
    <property type="match status" value="1"/>
</dbReference>
<keyword evidence="13 26" id="KW-0547">Nucleotide-binding</keyword>
<dbReference type="GO" id="GO:0033503">
    <property type="term" value="C:HULC complex"/>
    <property type="evidence" value="ECO:0007669"/>
    <property type="project" value="TreeGrafter"/>
</dbReference>
<dbReference type="CDD" id="cd05584">
    <property type="entry name" value="STKc_p70S6K"/>
    <property type="match status" value="1"/>
</dbReference>
<dbReference type="InterPro" id="IPR058643">
    <property type="entry name" value="BRE1-like_CC"/>
</dbReference>
<evidence type="ECO:0000256" key="15">
    <source>
        <dbReference type="ARBA" id="ARBA00022777"/>
    </source>
</evidence>
<dbReference type="InterPro" id="IPR013083">
    <property type="entry name" value="Znf_RING/FYVE/PHD"/>
</dbReference>
<feature type="compositionally biased region" description="Low complexity" evidence="28">
    <location>
        <begin position="1231"/>
        <end position="1246"/>
    </location>
</feature>
<dbReference type="GO" id="GO:0006325">
    <property type="term" value="P:chromatin organization"/>
    <property type="evidence" value="ECO:0007669"/>
    <property type="project" value="UniProtKB-KW"/>
</dbReference>
<evidence type="ECO:0000256" key="2">
    <source>
        <dbReference type="ARBA" id="ARBA00004123"/>
    </source>
</evidence>
<evidence type="ECO:0000256" key="23">
    <source>
        <dbReference type="ARBA" id="ARBA00047899"/>
    </source>
</evidence>
<comment type="catalytic activity">
    <reaction evidence="1">
        <text>S-ubiquitinyl-[E2 ubiquitin-conjugating enzyme]-L-cysteine + [acceptor protein]-L-lysine = [E2 ubiquitin-conjugating enzyme]-L-cysteine + N(6)-ubiquitinyl-[acceptor protein]-L-lysine.</text>
        <dbReference type="EC" id="2.3.2.27"/>
    </reaction>
</comment>
<evidence type="ECO:0000256" key="8">
    <source>
        <dbReference type="ARBA" id="ARBA00019976"/>
    </source>
</evidence>
<dbReference type="EMBL" id="SKCS01000022">
    <property type="protein sequence ID" value="TNN20608.1"/>
    <property type="molecule type" value="Genomic_DNA"/>
</dbReference>
<dbReference type="GO" id="GO:0061630">
    <property type="term" value="F:ubiquitin protein ligase activity"/>
    <property type="evidence" value="ECO:0007669"/>
    <property type="project" value="UniProtKB-EC"/>
</dbReference>
<keyword evidence="20 27" id="KW-0175">Coiled coil</keyword>
<keyword evidence="11" id="KW-0808">Transferase</keyword>
<keyword evidence="12" id="KW-0479">Metal-binding</keyword>
<dbReference type="PROSITE" id="PS50089">
    <property type="entry name" value="ZF_RING_2"/>
    <property type="match status" value="1"/>
</dbReference>
<dbReference type="SMART" id="SM00220">
    <property type="entry name" value="S_TKc"/>
    <property type="match status" value="1"/>
</dbReference>
<dbReference type="InterPro" id="IPR001841">
    <property type="entry name" value="Znf_RING"/>
</dbReference>
<dbReference type="InterPro" id="IPR000719">
    <property type="entry name" value="Prot_kinase_dom"/>
</dbReference>
<keyword evidence="16" id="KW-0833">Ubl conjugation pathway</keyword>
<dbReference type="PROSITE" id="PS00108">
    <property type="entry name" value="PROTEIN_KINASE_ST"/>
    <property type="match status" value="1"/>
</dbReference>
<dbReference type="InterPro" id="IPR011009">
    <property type="entry name" value="Kinase-like_dom_sf"/>
</dbReference>
<keyword evidence="15 32" id="KW-0418">Kinase</keyword>
<evidence type="ECO:0000256" key="7">
    <source>
        <dbReference type="ARBA" id="ARBA00012513"/>
    </source>
</evidence>
<dbReference type="Pfam" id="PF26052">
    <property type="entry name" value="BRE1B"/>
    <property type="match status" value="1"/>
</dbReference>
<evidence type="ECO:0000256" key="25">
    <source>
        <dbReference type="PROSITE-ProRule" id="PRU00175"/>
    </source>
</evidence>
<evidence type="ECO:0000256" key="14">
    <source>
        <dbReference type="ARBA" id="ARBA00022771"/>
    </source>
</evidence>
<dbReference type="PROSITE" id="PS50011">
    <property type="entry name" value="PROTEIN_KINASE_DOM"/>
    <property type="match status" value="1"/>
</dbReference>
<evidence type="ECO:0000256" key="21">
    <source>
        <dbReference type="ARBA" id="ARBA00023242"/>
    </source>
</evidence>
<feature type="compositionally biased region" description="Polar residues" evidence="28">
    <location>
        <begin position="848"/>
        <end position="890"/>
    </location>
</feature>
<evidence type="ECO:0000256" key="10">
    <source>
        <dbReference type="ARBA" id="ARBA00022553"/>
    </source>
</evidence>
<sequence length="1759" mass="198253">MTNTGVFHLDMPEAPNYDDSEENSRDYCPTNGGVEDEFLERGPLKPEELDENVKRVEICEETVNPGQPKVRPHDFQLLKVLGKGGYGKVFLARKNDTGQTYAMKVLKKASIVTNAKDTAHTKSERNILEMIKHPFLVQLHYAFQSPGKLYLVLEFLAGGELFMQLEKEGVFMEDQASFYLAEITLAIGHLHSMGIVYRDLKPENVLLDYLGHVKLTDFGLSKERVDRDNLTHTFCGTIEYMAPEILLRQGHGRAVDWWSLGTLMYDMLSGSPPFTGDDRRQTIDLILRGDFVPVPYLSREAISLISKLLVVDVNKRLGSGPSDSEAIKMHPFFRNTDWDLVLKKQVEPPFKPTLTSDTDVSLFDPKFTQENPVESPDEGLPISAMVSDVFEGFTYVDPQIHIDMARDPWVSTWQTSSRSRRRSGLSSSSSPGFVGHTIMGNSSTLMQGTDILHVATPHPEQLQSTITTHLSQTVQTAMPTQSQPFVFAEDFEDMDVGSTNLTFGNNALDNHPTAINTVNISTNSSVRLTPCLPFVGSHRLENSRVMETGVCDVYSTRSSEHVNGIISKPVDTRMVSPSSSAAAQVSALAAAALATSSRLVGSSVHTSSVASFNSSNRPFVNEHMMFDPQAMRHMNLGKPQSQTPLAAVDSFVILFIMNELSKSKMKRSFSEDTKPDNDLLHGSTSQLDLTPVSKRLISAASEPISFIRISSLEELDKRALQLQNKKLWEALMERRAAIAEMKERIEHLENRQTKDDALLCVVNRYWNQLDEDSLIILQRFDSDAEEEISTSTESFLKQLASWDKEEVPEKLQERVHFSKRIIARILSSYEKMVTHQSRLRQLLGNTSEFSSKASDNSGSSVPYGTHSSDSEGNNHSTGTSQEPASTTCSKPGTVDLHEEITLLNKENSRLQTLCTNLHSKHRQSSLRLRELQDLAQANSDAAAEWQAKYEDLDYKLAESMKQVTRLDHRLYEAQEKNKKLEVELSALKCSDSPGHEDSSNADGSITRNKYNDLACELEEYRELANSRINELERLQRHLEDKVAECASLNMQLRDIPEHIIIESPQYISLKTQFNILYNEAVQLRSQLEEARSTIQNNRHSHLKQIEEMEANEAAIQNQMRSEMLLIEGQYSQLRHKYETMELDFKQALTHNEQAGPISCEMRSLISTLQTQNKQLKAEVARYRRKCEETLQEREMIRADLKCTEDELVHVRTALSEATAAVIAASEKSEQSTPSTPLSSNPPQTSSVTVSDVASPSIDSELKAKSSTPIKVEENVKHSSPSSSVARSVAVASVASINGSAPEKVLKIESASDSRCSVSCSSPSNELIRDLKEQLKRSQESQKEMSVLLNMYKVIPKDQRDKAALLQCEAKLRAELTDARNEIEKLHATIKDLQSLQAKLQQQRKPTLESPAETNLKMSPAERALASTHVSIPPSPSKTCKTGLVSPDEKGSNVSGSMTIISSGKCKITASDWQVSELQMELYSVRRKSQSVEDQLKLHQQRLVAAKQQEDVLLKEMEITVQAFEDAQEQNVRLVKTLREKDDAHLKLMAERMKTAQLARLLKEDKQLLEEQIRLMQAKIEALNRAVLKQEEKERLLLTNLATLEKEASARQKSQEAYKRKALESQQISEDLRVTVQKYQSQLKDAQTTVQEKASAFERVSFGHQRLQEELVTVRRKYERLRKIEQSHNADEFLLAEIQDYKEQLTCPTCKINRKDAILTKCFHVFCLNCLKVRYETRNRKCPKCNATFGANDYHRIYLT</sequence>
<dbReference type="GO" id="GO:0005634">
    <property type="term" value="C:nucleus"/>
    <property type="evidence" value="ECO:0007669"/>
    <property type="project" value="UniProtKB-SubCell"/>
</dbReference>
<keyword evidence="33" id="KW-1185">Reference proteome</keyword>
<evidence type="ECO:0000256" key="3">
    <source>
        <dbReference type="ARBA" id="ARBA00004906"/>
    </source>
</evidence>
<evidence type="ECO:0000256" key="26">
    <source>
        <dbReference type="PROSITE-ProRule" id="PRU10141"/>
    </source>
</evidence>
<dbReference type="GO" id="GO:0106310">
    <property type="term" value="F:protein serine kinase activity"/>
    <property type="evidence" value="ECO:0007669"/>
    <property type="project" value="RHEA"/>
</dbReference>
<feature type="domain" description="RING-type" evidence="30">
    <location>
        <begin position="1706"/>
        <end position="1745"/>
    </location>
</feature>
<dbReference type="Pfam" id="PF26095">
    <property type="entry name" value="CC_Bre1"/>
    <property type="match status" value="1"/>
</dbReference>
<evidence type="ECO:0000256" key="19">
    <source>
        <dbReference type="ARBA" id="ARBA00022853"/>
    </source>
</evidence>
<dbReference type="OrthoDB" id="10266039at2759"/>
<feature type="coiled-coil region" evidence="27">
    <location>
        <begin position="1017"/>
        <end position="1118"/>
    </location>
</feature>
<dbReference type="GO" id="GO:0008270">
    <property type="term" value="F:zinc ion binding"/>
    <property type="evidence" value="ECO:0007669"/>
    <property type="project" value="UniProtKB-KW"/>
</dbReference>
<dbReference type="PROSITE" id="PS00107">
    <property type="entry name" value="PROTEIN_KINASE_ATP"/>
    <property type="match status" value="1"/>
</dbReference>
<comment type="catalytic activity">
    <reaction evidence="24">
        <text>L-seryl-[protein] + ATP = O-phospho-L-seryl-[protein] + ADP + H(+)</text>
        <dbReference type="Rhea" id="RHEA:17989"/>
        <dbReference type="Rhea" id="RHEA-COMP:9863"/>
        <dbReference type="Rhea" id="RHEA-COMP:11604"/>
        <dbReference type="ChEBI" id="CHEBI:15378"/>
        <dbReference type="ChEBI" id="CHEBI:29999"/>
        <dbReference type="ChEBI" id="CHEBI:30616"/>
        <dbReference type="ChEBI" id="CHEBI:83421"/>
        <dbReference type="ChEBI" id="CHEBI:456216"/>
        <dbReference type="EC" id="2.7.11.1"/>
    </reaction>
</comment>
<dbReference type="Gene3D" id="1.10.510.10">
    <property type="entry name" value="Transferase(Phosphotransferase) domain 1"/>
    <property type="match status" value="1"/>
</dbReference>
<dbReference type="SUPFAM" id="SSF56112">
    <property type="entry name" value="Protein kinase-like (PK-like)"/>
    <property type="match status" value="1"/>
</dbReference>
<dbReference type="InterPro" id="IPR018957">
    <property type="entry name" value="Znf_C3HC4_RING-type"/>
</dbReference>
<evidence type="ECO:0000256" key="17">
    <source>
        <dbReference type="ARBA" id="ARBA00022833"/>
    </source>
</evidence>
<feature type="domain" description="AGC-kinase C-terminal" evidence="31">
    <location>
        <begin position="334"/>
        <end position="405"/>
    </location>
</feature>
<dbReference type="InterPro" id="IPR017907">
    <property type="entry name" value="Znf_RING_CS"/>
</dbReference>
<feature type="coiled-coil region" evidence="27">
    <location>
        <begin position="963"/>
        <end position="990"/>
    </location>
</feature>
<dbReference type="Proteomes" id="UP000311919">
    <property type="component" value="Unassembled WGS sequence"/>
</dbReference>
<dbReference type="Pfam" id="PF00097">
    <property type="entry name" value="zf-C3HC4"/>
    <property type="match status" value="1"/>
</dbReference>
<comment type="caution">
    <text evidence="32">The sequence shown here is derived from an EMBL/GenBank/DDBJ whole genome shotgun (WGS) entry which is preliminary data.</text>
</comment>
<evidence type="ECO:0000256" key="11">
    <source>
        <dbReference type="ARBA" id="ARBA00022679"/>
    </source>
</evidence>
<feature type="region of interest" description="Disordered" evidence="28">
    <location>
        <begin position="1224"/>
        <end position="1265"/>
    </location>
</feature>
<feature type="region of interest" description="Disordered" evidence="28">
    <location>
        <begin position="1426"/>
        <end position="1455"/>
    </location>
</feature>
<evidence type="ECO:0000256" key="28">
    <source>
        <dbReference type="SAM" id="MobiDB-lite"/>
    </source>
</evidence>
<proteinExistence type="inferred from homology"/>
<feature type="region of interest" description="Disordered" evidence="28">
    <location>
        <begin position="848"/>
        <end position="892"/>
    </location>
</feature>
<dbReference type="EC" id="2.7.11.1" evidence="7"/>
<evidence type="ECO:0000256" key="24">
    <source>
        <dbReference type="ARBA" id="ARBA00048679"/>
    </source>
</evidence>
<dbReference type="GO" id="GO:0016567">
    <property type="term" value="P:protein ubiquitination"/>
    <property type="evidence" value="ECO:0007669"/>
    <property type="project" value="UniProtKB-UniPathway"/>
</dbReference>
<name>A0A4Z2DW46_SCHJA</name>
<dbReference type="FunFam" id="3.30.200.20:FF:000686">
    <property type="entry name" value="Ribosomal protein S6 kinase"/>
    <property type="match status" value="1"/>
</dbReference>
<evidence type="ECO:0000256" key="1">
    <source>
        <dbReference type="ARBA" id="ARBA00000900"/>
    </source>
</evidence>
<feature type="region of interest" description="Disordered" evidence="28">
    <location>
        <begin position="1"/>
        <end position="25"/>
    </location>
</feature>
<keyword evidence="9" id="KW-0723">Serine/threonine-protein kinase</keyword>
<comment type="similarity">
    <text evidence="4">Belongs to the BRE1 family.</text>
</comment>
<keyword evidence="21" id="KW-0539">Nucleus</keyword>
<feature type="region of interest" description="Disordered" evidence="28">
    <location>
        <begin position="412"/>
        <end position="440"/>
    </location>
</feature>
<evidence type="ECO:0000256" key="13">
    <source>
        <dbReference type="ARBA" id="ARBA00022741"/>
    </source>
</evidence>
<dbReference type="InterPro" id="IPR013956">
    <property type="entry name" value="E3_ubiquit_lig_Bre1"/>
</dbReference>
<evidence type="ECO:0000256" key="18">
    <source>
        <dbReference type="ARBA" id="ARBA00022840"/>
    </source>
</evidence>
<evidence type="ECO:0000256" key="12">
    <source>
        <dbReference type="ARBA" id="ARBA00022723"/>
    </source>
</evidence>
<dbReference type="FunFam" id="1.10.510.10:FF:000008">
    <property type="entry name" value="Non-specific serine/threonine protein kinase"/>
    <property type="match status" value="1"/>
</dbReference>
<evidence type="ECO:0000313" key="32">
    <source>
        <dbReference type="EMBL" id="TNN20608.1"/>
    </source>
</evidence>
<dbReference type="InterPro" id="IPR008271">
    <property type="entry name" value="Ser/Thr_kinase_AS"/>
</dbReference>
<evidence type="ECO:0000256" key="4">
    <source>
        <dbReference type="ARBA" id="ARBA00005555"/>
    </source>
</evidence>
<dbReference type="EC" id="2.3.2.27" evidence="6"/>
<evidence type="ECO:0000256" key="22">
    <source>
        <dbReference type="ARBA" id="ARBA00031666"/>
    </source>
</evidence>
<comment type="pathway">
    <text evidence="3">Protein modification; protein ubiquitination.</text>
</comment>
<dbReference type="SUPFAM" id="SSF57850">
    <property type="entry name" value="RING/U-box"/>
    <property type="match status" value="1"/>
</dbReference>
<feature type="compositionally biased region" description="Polar residues" evidence="28">
    <location>
        <begin position="1247"/>
        <end position="1257"/>
    </location>
</feature>
<evidence type="ECO:0000259" key="29">
    <source>
        <dbReference type="PROSITE" id="PS50011"/>
    </source>
</evidence>
<keyword evidence="18 26" id="KW-0067">ATP-binding</keyword>
<dbReference type="InterPro" id="IPR017441">
    <property type="entry name" value="Protein_kinase_ATP_BS"/>
</dbReference>
<dbReference type="PROSITE" id="PS51285">
    <property type="entry name" value="AGC_KINASE_CTER"/>
    <property type="match status" value="1"/>
</dbReference>
<keyword evidence="19" id="KW-0156">Chromatin regulator</keyword>
<keyword evidence="17" id="KW-0862">Zinc</keyword>
<reference evidence="32 33" key="1">
    <citation type="submission" date="2019-03" db="EMBL/GenBank/DDBJ databases">
        <title>An improved genome assembly of the fluke Schistosoma japonicum.</title>
        <authorList>
            <person name="Hu W."/>
            <person name="Luo F."/>
            <person name="Yin M."/>
            <person name="Mo X."/>
            <person name="Sun C."/>
            <person name="Wu Q."/>
            <person name="Zhu B."/>
            <person name="Xiang M."/>
            <person name="Wang J."/>
            <person name="Wang Y."/>
            <person name="Zhang T."/>
            <person name="Xu B."/>
            <person name="Zheng H."/>
            <person name="Feng Z."/>
        </authorList>
    </citation>
    <scope>NUCLEOTIDE SEQUENCE [LARGE SCALE GENOMIC DNA]</scope>
    <source>
        <strain evidence="32">HuSjv2</strain>
        <tissue evidence="32">Worms</tissue>
    </source>
</reference>
<dbReference type="InterPro" id="IPR017892">
    <property type="entry name" value="Pkinase_C"/>
</dbReference>
<accession>A0A4Z2DW46</accession>
<evidence type="ECO:0000256" key="27">
    <source>
        <dbReference type="SAM" id="Coils"/>
    </source>
</evidence>
<feature type="coiled-coil region" evidence="27">
    <location>
        <begin position="1558"/>
        <end position="1592"/>
    </location>
</feature>
<evidence type="ECO:0000256" key="20">
    <source>
        <dbReference type="ARBA" id="ARBA00023054"/>
    </source>
</evidence>
<dbReference type="PANTHER" id="PTHR23163">
    <property type="entry name" value="RING FINGER PROTEIN-RELATED"/>
    <property type="match status" value="1"/>
</dbReference>
<dbReference type="InterPro" id="IPR000961">
    <property type="entry name" value="AGC-kinase_C"/>
</dbReference>
<comment type="subcellular location">
    <subcellularLocation>
        <location evidence="2">Nucleus</location>
    </subcellularLocation>
</comment>
<feature type="binding site" evidence="26">
    <location>
        <position position="104"/>
    </location>
    <ligand>
        <name>ATP</name>
        <dbReference type="ChEBI" id="CHEBI:30616"/>
    </ligand>
</feature>
<evidence type="ECO:0000259" key="30">
    <source>
        <dbReference type="PROSITE" id="PS50089"/>
    </source>
</evidence>
<keyword evidence="14 25" id="KW-0863">Zinc-finger</keyword>
<feature type="domain" description="Protein kinase" evidence="29">
    <location>
        <begin position="75"/>
        <end position="333"/>
    </location>
</feature>
<evidence type="ECO:0000259" key="31">
    <source>
        <dbReference type="PROSITE" id="PS51285"/>
    </source>
</evidence>
<dbReference type="UniPathway" id="UPA00143"/>
<protein>
    <recommendedName>
        <fullName evidence="8">E3 ubiquitin-protein ligase BRE1</fullName>
        <ecNumber evidence="6">2.3.2.27</ecNumber>
        <ecNumber evidence="7">2.7.11.1</ecNumber>
    </recommendedName>
    <alternativeName>
        <fullName evidence="22">RING-type E3 ubiquitin transferase BRE1</fullName>
    </alternativeName>
</protein>
<feature type="coiled-coil region" evidence="27">
    <location>
        <begin position="1628"/>
        <end position="1683"/>
    </location>
</feature>
<evidence type="ECO:0000313" key="33">
    <source>
        <dbReference type="Proteomes" id="UP000311919"/>
    </source>
</evidence>
<feature type="coiled-coil region" evidence="27">
    <location>
        <begin position="1165"/>
        <end position="1206"/>
    </location>
</feature>
<dbReference type="GO" id="GO:0004674">
    <property type="term" value="F:protein serine/threonine kinase activity"/>
    <property type="evidence" value="ECO:0007669"/>
    <property type="project" value="UniProtKB-KW"/>
</dbReference>
<dbReference type="STRING" id="6182.A0A4Z2DW46"/>
<keyword evidence="10" id="KW-0597">Phosphoprotein</keyword>
<evidence type="ECO:0000256" key="6">
    <source>
        <dbReference type="ARBA" id="ARBA00012483"/>
    </source>
</evidence>
<gene>
    <name evidence="32" type="ORF">EWB00_003655</name>
</gene>
<dbReference type="Pfam" id="PF00069">
    <property type="entry name" value="Pkinase"/>
    <property type="match status" value="1"/>
</dbReference>
<evidence type="ECO:0000256" key="9">
    <source>
        <dbReference type="ARBA" id="ARBA00022527"/>
    </source>
</evidence>
<feature type="coiled-coil region" evidence="27">
    <location>
        <begin position="1368"/>
        <end position="1402"/>
    </location>
</feature>
<dbReference type="Gene3D" id="3.30.200.20">
    <property type="entry name" value="Phosphorylase Kinase, domain 1"/>
    <property type="match status" value="1"/>
</dbReference>
<dbReference type="PROSITE" id="PS00518">
    <property type="entry name" value="ZF_RING_1"/>
    <property type="match status" value="1"/>
</dbReference>
<dbReference type="SMART" id="SM00133">
    <property type="entry name" value="S_TK_X"/>
    <property type="match status" value="1"/>
</dbReference>
<evidence type="ECO:0000256" key="16">
    <source>
        <dbReference type="ARBA" id="ARBA00022786"/>
    </source>
</evidence>
<comment type="catalytic activity">
    <reaction evidence="23">
        <text>L-threonyl-[protein] + ATP = O-phospho-L-threonyl-[protein] + ADP + H(+)</text>
        <dbReference type="Rhea" id="RHEA:46608"/>
        <dbReference type="Rhea" id="RHEA-COMP:11060"/>
        <dbReference type="Rhea" id="RHEA-COMP:11605"/>
        <dbReference type="ChEBI" id="CHEBI:15378"/>
        <dbReference type="ChEBI" id="CHEBI:30013"/>
        <dbReference type="ChEBI" id="CHEBI:30616"/>
        <dbReference type="ChEBI" id="CHEBI:61977"/>
        <dbReference type="ChEBI" id="CHEBI:456216"/>
        <dbReference type="EC" id="2.7.11.1"/>
    </reaction>
</comment>
<dbReference type="InterPro" id="IPR058642">
    <property type="entry name" value="BRE1A/B-like_dom"/>
</dbReference>
<evidence type="ECO:0000256" key="5">
    <source>
        <dbReference type="ARBA" id="ARBA00009804"/>
    </source>
</evidence>
<dbReference type="Pfam" id="PF00433">
    <property type="entry name" value="Pkinase_C"/>
    <property type="match status" value="1"/>
</dbReference>